<dbReference type="Proteomes" id="UP001162891">
    <property type="component" value="Chromosome"/>
</dbReference>
<organism evidence="1 2">
    <name type="scientific">Anaeromyxobacter oryzae</name>
    <dbReference type="NCBI Taxonomy" id="2918170"/>
    <lineage>
        <taxon>Bacteria</taxon>
        <taxon>Pseudomonadati</taxon>
        <taxon>Myxococcota</taxon>
        <taxon>Myxococcia</taxon>
        <taxon>Myxococcales</taxon>
        <taxon>Cystobacterineae</taxon>
        <taxon>Anaeromyxobacteraceae</taxon>
        <taxon>Anaeromyxobacter</taxon>
    </lineage>
</organism>
<dbReference type="EMBL" id="AP025591">
    <property type="protein sequence ID" value="BDG04945.1"/>
    <property type="molecule type" value="Genomic_DNA"/>
</dbReference>
<evidence type="ECO:0000313" key="2">
    <source>
        <dbReference type="Proteomes" id="UP001162891"/>
    </source>
</evidence>
<proteinExistence type="predicted"/>
<gene>
    <name evidence="1" type="ORF">AMOR_39410</name>
</gene>
<name>A0ABN6MXG1_9BACT</name>
<evidence type="ECO:0000313" key="1">
    <source>
        <dbReference type="EMBL" id="BDG04945.1"/>
    </source>
</evidence>
<sequence length="73" mass="7955">MPRDELLEKLLQSHGITGPSDETHPDDGDLRTAAAREFVAAIRSQNAKAVAESFKTMLDALDVDDSSPTDKEE</sequence>
<keyword evidence="2" id="KW-1185">Reference proteome</keyword>
<accession>A0ABN6MXG1</accession>
<reference evidence="2" key="1">
    <citation type="journal article" date="2022" name="Int. J. Syst. Evol. Microbiol.">
        <title>Anaeromyxobacter oryzae sp. nov., Anaeromyxobacter diazotrophicus sp. nov. and Anaeromyxobacter paludicola sp. nov., isolated from paddy soils.</title>
        <authorList>
            <person name="Itoh H."/>
            <person name="Xu Z."/>
            <person name="Mise K."/>
            <person name="Masuda Y."/>
            <person name="Ushijima N."/>
            <person name="Hayakawa C."/>
            <person name="Shiratori Y."/>
            <person name="Senoo K."/>
        </authorList>
    </citation>
    <scope>NUCLEOTIDE SEQUENCE [LARGE SCALE GENOMIC DNA]</scope>
    <source>
        <strain evidence="2">Red232</strain>
    </source>
</reference>
<dbReference type="RefSeq" id="WP_248353461.1">
    <property type="nucleotide sequence ID" value="NZ_AP025591.1"/>
</dbReference>
<protein>
    <submittedName>
        <fullName evidence="1">Uncharacterized protein</fullName>
    </submittedName>
</protein>